<feature type="transmembrane region" description="Helical" evidence="9">
    <location>
        <begin position="266"/>
        <end position="285"/>
    </location>
</feature>
<dbReference type="GO" id="GO:0140359">
    <property type="term" value="F:ABC-type transporter activity"/>
    <property type="evidence" value="ECO:0007669"/>
    <property type="project" value="InterPro"/>
</dbReference>
<keyword evidence="4 9" id="KW-0812">Transmembrane</keyword>
<keyword evidence="7 9" id="KW-1133">Transmembrane helix</keyword>
<evidence type="ECO:0000313" key="13">
    <source>
        <dbReference type="Proteomes" id="UP000290958"/>
    </source>
</evidence>
<dbReference type="PROSITE" id="PS00211">
    <property type="entry name" value="ABC_TRANSPORTER_1"/>
    <property type="match status" value="1"/>
</dbReference>
<dbReference type="PROSITE" id="PS50893">
    <property type="entry name" value="ABC_TRANSPORTER_2"/>
    <property type="match status" value="1"/>
</dbReference>
<evidence type="ECO:0000313" key="12">
    <source>
        <dbReference type="EMBL" id="RXR28246.1"/>
    </source>
</evidence>
<keyword evidence="6 12" id="KW-0067">ATP-binding</keyword>
<organism evidence="12 13">
    <name type="scientific">Sphingobium fluviale</name>
    <dbReference type="NCBI Taxonomy" id="2506423"/>
    <lineage>
        <taxon>Bacteria</taxon>
        <taxon>Pseudomonadati</taxon>
        <taxon>Pseudomonadota</taxon>
        <taxon>Alphaproteobacteria</taxon>
        <taxon>Sphingomonadales</taxon>
        <taxon>Sphingomonadaceae</taxon>
        <taxon>Sphingobium</taxon>
    </lineage>
</organism>
<dbReference type="GO" id="GO:0034040">
    <property type="term" value="F:ATPase-coupled lipid transmembrane transporter activity"/>
    <property type="evidence" value="ECO:0007669"/>
    <property type="project" value="TreeGrafter"/>
</dbReference>
<feature type="transmembrane region" description="Helical" evidence="9">
    <location>
        <begin position="21"/>
        <end position="45"/>
    </location>
</feature>
<dbReference type="Gene3D" id="3.40.50.300">
    <property type="entry name" value="P-loop containing nucleotide triphosphate hydrolases"/>
    <property type="match status" value="1"/>
</dbReference>
<evidence type="ECO:0000259" key="10">
    <source>
        <dbReference type="PROSITE" id="PS50893"/>
    </source>
</evidence>
<evidence type="ECO:0000256" key="4">
    <source>
        <dbReference type="ARBA" id="ARBA00022692"/>
    </source>
</evidence>
<dbReference type="PANTHER" id="PTHR24221:SF654">
    <property type="entry name" value="ATP-BINDING CASSETTE SUB-FAMILY B MEMBER 6"/>
    <property type="match status" value="1"/>
</dbReference>
<evidence type="ECO:0000256" key="3">
    <source>
        <dbReference type="ARBA" id="ARBA00022475"/>
    </source>
</evidence>
<evidence type="ECO:0000256" key="1">
    <source>
        <dbReference type="ARBA" id="ARBA00004651"/>
    </source>
</evidence>
<feature type="transmembrane region" description="Helical" evidence="9">
    <location>
        <begin position="147"/>
        <end position="172"/>
    </location>
</feature>
<name>A0A4V1N3D1_9SPHN</name>
<dbReference type="InterPro" id="IPR003593">
    <property type="entry name" value="AAA+_ATPase"/>
</dbReference>
<dbReference type="SMART" id="SM00382">
    <property type="entry name" value="AAA"/>
    <property type="match status" value="1"/>
</dbReference>
<dbReference type="GO" id="GO:0016887">
    <property type="term" value="F:ATP hydrolysis activity"/>
    <property type="evidence" value="ECO:0007669"/>
    <property type="project" value="InterPro"/>
</dbReference>
<sequence length="594" mass="64730">MWNTLVRTVALLAPKDRRRGAHLLVLVVLMAMSETFGIAMLLPFFMVLSRPQMIEIQPAISAIYHGLGFTDHHSFLLVFGLVAFAVVVLAAVIRIATTFMMNLFAQKSGHRMAERLLETYLRQPYVFFLQRHSSELTKKITADSQMLVSYVVQPGMYVIAYTLVVITMTGVMLALDPFVALSVGGVIGGMYVLIFRASKRMLARIGQELDVANNQRFSSIEVAIGGIKDIKLMGREDVYLDQFRPASLRAARHQAISAALAESPRYLIEAVAIGGALTLALLLLATGRGTALVLPGLSVYALAGYKLIPSAQRVFSGLSNLQVGDSVLNAIRDDFAQTVPPQPRSTTLVEAMQPAREIVLRDVGFSYPNMRKTAIEGITLSIGVGTSVGLIGGTGAGKTTLVDIILGLLRPSEGAIIVDGVPIDESNLQSWQQALGYVPQSIFLADTTVAENIALGVRKDSIDMAKVEECARMAQIHDFVLSDMSDAYETRVGERGVRLSGGQRQRIGIARALYRDPSVLVLDEATSALDTLTEKAVMESVQALSHQKTIIMIAHRLTTVRPCDTIFMLDKGRLVEQGSYDELLATSRKFKAMV</sequence>
<dbReference type="Proteomes" id="UP000290958">
    <property type="component" value="Unassembled WGS sequence"/>
</dbReference>
<dbReference type="PROSITE" id="PS50929">
    <property type="entry name" value="ABC_TM1F"/>
    <property type="match status" value="1"/>
</dbReference>
<feature type="transmembrane region" description="Helical" evidence="9">
    <location>
        <begin position="178"/>
        <end position="195"/>
    </location>
</feature>
<dbReference type="FunFam" id="3.40.50.300:FF:000221">
    <property type="entry name" value="Multidrug ABC transporter ATP-binding protein"/>
    <property type="match status" value="1"/>
</dbReference>
<evidence type="ECO:0000256" key="2">
    <source>
        <dbReference type="ARBA" id="ARBA00022448"/>
    </source>
</evidence>
<feature type="domain" description="ABC transmembrane type-1" evidence="11">
    <location>
        <begin position="60"/>
        <end position="322"/>
    </location>
</feature>
<dbReference type="SUPFAM" id="SSF90123">
    <property type="entry name" value="ABC transporter transmembrane region"/>
    <property type="match status" value="1"/>
</dbReference>
<dbReference type="SUPFAM" id="SSF52540">
    <property type="entry name" value="P-loop containing nucleoside triphosphate hydrolases"/>
    <property type="match status" value="1"/>
</dbReference>
<dbReference type="GO" id="GO:0005886">
    <property type="term" value="C:plasma membrane"/>
    <property type="evidence" value="ECO:0007669"/>
    <property type="project" value="UniProtKB-SubCell"/>
</dbReference>
<evidence type="ECO:0000256" key="9">
    <source>
        <dbReference type="SAM" id="Phobius"/>
    </source>
</evidence>
<comment type="subcellular location">
    <subcellularLocation>
        <location evidence="1">Cell membrane</location>
        <topology evidence="1">Multi-pass membrane protein</topology>
    </subcellularLocation>
</comment>
<feature type="transmembrane region" description="Helical" evidence="9">
    <location>
        <begin position="75"/>
        <end position="105"/>
    </location>
</feature>
<evidence type="ECO:0000256" key="6">
    <source>
        <dbReference type="ARBA" id="ARBA00022840"/>
    </source>
</evidence>
<keyword evidence="8 9" id="KW-0472">Membrane</keyword>
<dbReference type="AlphaFoldDB" id="A0A4V1N3D1"/>
<comment type="caution">
    <text evidence="12">The sequence shown here is derived from an EMBL/GenBank/DDBJ whole genome shotgun (WGS) entry which is preliminary data.</text>
</comment>
<proteinExistence type="predicted"/>
<reference evidence="13" key="1">
    <citation type="submission" date="2019-01" db="EMBL/GenBank/DDBJ databases">
        <title>Cytophagaceae bacterium strain CAR-16.</title>
        <authorList>
            <person name="Chen W.-M."/>
        </authorList>
    </citation>
    <scope>NUCLEOTIDE SEQUENCE [LARGE SCALE GENOMIC DNA]</scope>
    <source>
        <strain evidence="13">CHR27</strain>
    </source>
</reference>
<dbReference type="OrthoDB" id="5288711at2"/>
<dbReference type="GO" id="GO:0005524">
    <property type="term" value="F:ATP binding"/>
    <property type="evidence" value="ECO:0007669"/>
    <property type="project" value="UniProtKB-KW"/>
</dbReference>
<evidence type="ECO:0000259" key="11">
    <source>
        <dbReference type="PROSITE" id="PS50929"/>
    </source>
</evidence>
<dbReference type="Gene3D" id="1.20.1560.10">
    <property type="entry name" value="ABC transporter type 1, transmembrane domain"/>
    <property type="match status" value="1"/>
</dbReference>
<dbReference type="Pfam" id="PF00664">
    <property type="entry name" value="ABC_membrane"/>
    <property type="match status" value="1"/>
</dbReference>
<feature type="domain" description="ABC transporter" evidence="10">
    <location>
        <begin position="358"/>
        <end position="594"/>
    </location>
</feature>
<dbReference type="InterPro" id="IPR036640">
    <property type="entry name" value="ABC1_TM_sf"/>
</dbReference>
<evidence type="ECO:0000256" key="7">
    <source>
        <dbReference type="ARBA" id="ARBA00022989"/>
    </source>
</evidence>
<dbReference type="InterPro" id="IPR011527">
    <property type="entry name" value="ABC1_TM_dom"/>
</dbReference>
<dbReference type="RefSeq" id="WP_129404607.1">
    <property type="nucleotide sequence ID" value="NZ_SBKP01000010.1"/>
</dbReference>
<dbReference type="InterPro" id="IPR039421">
    <property type="entry name" value="Type_1_exporter"/>
</dbReference>
<accession>A0A4V1N3D1</accession>
<dbReference type="InterPro" id="IPR003439">
    <property type="entry name" value="ABC_transporter-like_ATP-bd"/>
</dbReference>
<dbReference type="InterPro" id="IPR027417">
    <property type="entry name" value="P-loop_NTPase"/>
</dbReference>
<dbReference type="Pfam" id="PF00005">
    <property type="entry name" value="ABC_tran"/>
    <property type="match status" value="1"/>
</dbReference>
<evidence type="ECO:0000256" key="5">
    <source>
        <dbReference type="ARBA" id="ARBA00022741"/>
    </source>
</evidence>
<dbReference type="InterPro" id="IPR017871">
    <property type="entry name" value="ABC_transporter-like_CS"/>
</dbReference>
<keyword evidence="3" id="KW-1003">Cell membrane</keyword>
<protein>
    <submittedName>
        <fullName evidence="12">ABC transporter ATP-binding protein</fullName>
    </submittedName>
</protein>
<evidence type="ECO:0000256" key="8">
    <source>
        <dbReference type="ARBA" id="ARBA00023136"/>
    </source>
</evidence>
<dbReference type="PANTHER" id="PTHR24221">
    <property type="entry name" value="ATP-BINDING CASSETTE SUB-FAMILY B"/>
    <property type="match status" value="1"/>
</dbReference>
<gene>
    <name evidence="12" type="ORF">EQG66_10855</name>
</gene>
<keyword evidence="2" id="KW-0813">Transport</keyword>
<keyword evidence="13" id="KW-1185">Reference proteome</keyword>
<dbReference type="EMBL" id="SBKP01000010">
    <property type="protein sequence ID" value="RXR28246.1"/>
    <property type="molecule type" value="Genomic_DNA"/>
</dbReference>
<keyword evidence="5" id="KW-0547">Nucleotide-binding</keyword>